<evidence type="ECO:0000313" key="3">
    <source>
        <dbReference type="EMBL" id="KAG2936820.1"/>
    </source>
</evidence>
<dbReference type="Proteomes" id="UP000736787">
    <property type="component" value="Unassembled WGS sequence"/>
</dbReference>
<sequence length="341" mass="38182">MAFSGILKLKFGPFWLKTSILLVNVMPFGTRSATYILRVERPSVSGGRIELPIGRHGFPIDLLPRSAKDRRKLQFTIRYGAKGKKLRFLAPTAEVYGHWITVLREALEGNVKVAKRTHNRTSRTIHETSVGVSSSNSDVQKTLVINDNDSMCEQQGSELDTWAATFDSCHQRGDNVTDVDSNSSNRDNVDVHEKIPPARSTTHTATEVNPVPSVMNAVCDADSDDYHSSRSSDELSSPLSSSVSSLPTDEDVRAGQQKVFCMAIDHDGTSIFSVYVPPQKARNGHTARRERLFNLSFEQWARWMAREIRDGDLPEVFRLTSETCKRLQLNEILSIVQPFFA</sequence>
<feature type="compositionally biased region" description="Basic and acidic residues" evidence="1">
    <location>
        <begin position="224"/>
        <end position="233"/>
    </location>
</feature>
<evidence type="ECO:0000313" key="2">
    <source>
        <dbReference type="EMBL" id="KAG2863693.1"/>
    </source>
</evidence>
<keyword evidence="8" id="KW-1185">Reference proteome</keyword>
<evidence type="ECO:0000313" key="8">
    <source>
        <dbReference type="Proteomes" id="UP000251314"/>
    </source>
</evidence>
<dbReference type="Proteomes" id="UP000735874">
    <property type="component" value="Unassembled WGS sequence"/>
</dbReference>
<evidence type="ECO:0000313" key="6">
    <source>
        <dbReference type="EMBL" id="KAG3226730.1"/>
    </source>
</evidence>
<proteinExistence type="predicted"/>
<reference evidence="7 8" key="1">
    <citation type="submission" date="2018-01" db="EMBL/GenBank/DDBJ databases">
        <title>Draft genome of the strawberry crown rot pathogen Phytophthora cactorum.</title>
        <authorList>
            <person name="Armitage A.D."/>
            <person name="Lysoe E."/>
            <person name="Nellist C.F."/>
            <person name="Harrison R.J."/>
            <person name="Brurberg M.B."/>
        </authorList>
    </citation>
    <scope>NUCLEOTIDE SEQUENCE [LARGE SCALE GENOMIC DNA]</scope>
    <source>
        <strain evidence="7 8">10300</strain>
    </source>
</reference>
<name>A0A329SM04_9STRA</name>
<dbReference type="Proteomes" id="UP000774804">
    <property type="component" value="Unassembled WGS sequence"/>
</dbReference>
<dbReference type="EMBL" id="RCMG01000098">
    <property type="protein sequence ID" value="KAG2863693.1"/>
    <property type="molecule type" value="Genomic_DNA"/>
</dbReference>
<feature type="region of interest" description="Disordered" evidence="1">
    <location>
        <begin position="173"/>
        <end position="249"/>
    </location>
</feature>
<evidence type="ECO:0000313" key="5">
    <source>
        <dbReference type="EMBL" id="KAG2998409.1"/>
    </source>
</evidence>
<evidence type="ECO:0000256" key="1">
    <source>
        <dbReference type="SAM" id="MobiDB-lite"/>
    </source>
</evidence>
<dbReference type="EMBL" id="MJFZ01000105">
    <property type="protein sequence ID" value="RAW37720.1"/>
    <property type="molecule type" value="Genomic_DNA"/>
</dbReference>
<organism evidence="7 8">
    <name type="scientific">Phytophthora cactorum</name>
    <dbReference type="NCBI Taxonomy" id="29920"/>
    <lineage>
        <taxon>Eukaryota</taxon>
        <taxon>Sar</taxon>
        <taxon>Stramenopiles</taxon>
        <taxon>Oomycota</taxon>
        <taxon>Peronosporomycetes</taxon>
        <taxon>Peronosporales</taxon>
        <taxon>Peronosporaceae</taxon>
        <taxon>Phytophthora</taxon>
    </lineage>
</organism>
<reference evidence="2" key="2">
    <citation type="submission" date="2018-10" db="EMBL/GenBank/DDBJ databases">
        <title>Effector identification in a new, highly contiguous assembly of the strawberry crown rot pathogen Phytophthora cactorum.</title>
        <authorList>
            <person name="Armitage A.D."/>
            <person name="Nellist C.F."/>
            <person name="Bates H."/>
            <person name="Vickerstaff R.J."/>
            <person name="Harrison R.J."/>
        </authorList>
    </citation>
    <scope>NUCLEOTIDE SEQUENCE</scope>
    <source>
        <strain evidence="2">15-7</strain>
        <strain evidence="3">4032</strain>
        <strain evidence="4">4040</strain>
        <strain evidence="5">P415</strain>
        <strain evidence="6">P421</strain>
    </source>
</reference>
<dbReference type="Proteomes" id="UP000760860">
    <property type="component" value="Unassembled WGS sequence"/>
</dbReference>
<evidence type="ECO:0000313" key="7">
    <source>
        <dbReference type="EMBL" id="RAW37720.1"/>
    </source>
</evidence>
<evidence type="ECO:0000313" key="4">
    <source>
        <dbReference type="EMBL" id="KAG2949498.1"/>
    </source>
</evidence>
<dbReference type="AlphaFoldDB" id="A0A329SM04"/>
<comment type="caution">
    <text evidence="7">The sequence shown here is derived from an EMBL/GenBank/DDBJ whole genome shotgun (WGS) entry which is preliminary data.</text>
</comment>
<dbReference type="EMBL" id="RCML01000016">
    <property type="protein sequence ID" value="KAG2998409.1"/>
    <property type="molecule type" value="Genomic_DNA"/>
</dbReference>
<dbReference type="EMBL" id="RCMI01000088">
    <property type="protein sequence ID" value="KAG2936820.1"/>
    <property type="molecule type" value="Genomic_DNA"/>
</dbReference>
<dbReference type="Proteomes" id="UP000251314">
    <property type="component" value="Unassembled WGS sequence"/>
</dbReference>
<evidence type="ECO:0008006" key="9">
    <source>
        <dbReference type="Google" id="ProtNLM"/>
    </source>
</evidence>
<dbReference type="EMBL" id="RCMV01000050">
    <property type="protein sequence ID" value="KAG3226730.1"/>
    <property type="molecule type" value="Genomic_DNA"/>
</dbReference>
<dbReference type="EMBL" id="RCMK01000089">
    <property type="protein sequence ID" value="KAG2949498.1"/>
    <property type="molecule type" value="Genomic_DNA"/>
</dbReference>
<protein>
    <recommendedName>
        <fullName evidence="9">PH domain-containing protein</fullName>
    </recommendedName>
</protein>
<dbReference type="VEuPathDB" id="FungiDB:PC110_g6030"/>
<feature type="compositionally biased region" description="Basic and acidic residues" evidence="1">
    <location>
        <begin position="187"/>
        <end position="196"/>
    </location>
</feature>
<dbReference type="OrthoDB" id="108892at2759"/>
<accession>A0A329SM04</accession>
<feature type="compositionally biased region" description="Low complexity" evidence="1">
    <location>
        <begin position="234"/>
        <end position="246"/>
    </location>
</feature>
<dbReference type="Proteomes" id="UP000697107">
    <property type="component" value="Unassembled WGS sequence"/>
</dbReference>
<gene>
    <name evidence="7" type="ORF">PC110_g6030</name>
    <name evidence="2" type="ORF">PC113_g5215</name>
    <name evidence="3" type="ORF">PC115_g4563</name>
    <name evidence="4" type="ORF">PC117_g5182</name>
    <name evidence="5" type="ORF">PC118_g1336</name>
    <name evidence="6" type="ORF">PC129_g2675</name>
</gene>